<dbReference type="EMBL" id="JAYWIO010000006">
    <property type="protein sequence ID" value="KAK7256436.1"/>
    <property type="molecule type" value="Genomic_DNA"/>
</dbReference>
<sequence>MPDFVSMRNPFDMDFERRSIFLTKSRGEMEALLCLKITTIPIFNGSVLVPPDGNFTNAVEVPDHSMEIDVRGIEVQDNKGPQSGDRGAADGDAGFVEPRPRESSTLEV</sequence>
<reference evidence="2 3" key="1">
    <citation type="submission" date="2024-01" db="EMBL/GenBank/DDBJ databases">
        <title>The genomes of 5 underutilized Papilionoideae crops provide insights into root nodulation and disease resistanc.</title>
        <authorList>
            <person name="Yuan L."/>
        </authorList>
    </citation>
    <scope>NUCLEOTIDE SEQUENCE [LARGE SCALE GENOMIC DNA]</scope>
    <source>
        <strain evidence="2">ZHUSHIDOU_FW_LH</strain>
        <tissue evidence="2">Leaf</tissue>
    </source>
</reference>
<dbReference type="Proteomes" id="UP001372338">
    <property type="component" value="Unassembled WGS sequence"/>
</dbReference>
<feature type="region of interest" description="Disordered" evidence="1">
    <location>
        <begin position="73"/>
        <end position="108"/>
    </location>
</feature>
<feature type="compositionally biased region" description="Low complexity" evidence="1">
    <location>
        <begin position="84"/>
        <end position="94"/>
    </location>
</feature>
<gene>
    <name evidence="2" type="ORF">RIF29_29882</name>
</gene>
<evidence type="ECO:0000313" key="2">
    <source>
        <dbReference type="EMBL" id="KAK7256436.1"/>
    </source>
</evidence>
<proteinExistence type="predicted"/>
<protein>
    <submittedName>
        <fullName evidence="2">Uncharacterized protein</fullName>
    </submittedName>
</protein>
<name>A0AAN9I0T5_CROPI</name>
<keyword evidence="3" id="KW-1185">Reference proteome</keyword>
<dbReference type="AlphaFoldDB" id="A0AAN9I0T5"/>
<accession>A0AAN9I0T5</accession>
<evidence type="ECO:0000256" key="1">
    <source>
        <dbReference type="SAM" id="MobiDB-lite"/>
    </source>
</evidence>
<feature type="compositionally biased region" description="Basic and acidic residues" evidence="1">
    <location>
        <begin position="98"/>
        <end position="108"/>
    </location>
</feature>
<comment type="caution">
    <text evidence="2">The sequence shown here is derived from an EMBL/GenBank/DDBJ whole genome shotgun (WGS) entry which is preliminary data.</text>
</comment>
<evidence type="ECO:0000313" key="3">
    <source>
        <dbReference type="Proteomes" id="UP001372338"/>
    </source>
</evidence>
<organism evidence="2 3">
    <name type="scientific">Crotalaria pallida</name>
    <name type="common">Smooth rattlebox</name>
    <name type="synonym">Crotalaria striata</name>
    <dbReference type="NCBI Taxonomy" id="3830"/>
    <lineage>
        <taxon>Eukaryota</taxon>
        <taxon>Viridiplantae</taxon>
        <taxon>Streptophyta</taxon>
        <taxon>Embryophyta</taxon>
        <taxon>Tracheophyta</taxon>
        <taxon>Spermatophyta</taxon>
        <taxon>Magnoliopsida</taxon>
        <taxon>eudicotyledons</taxon>
        <taxon>Gunneridae</taxon>
        <taxon>Pentapetalae</taxon>
        <taxon>rosids</taxon>
        <taxon>fabids</taxon>
        <taxon>Fabales</taxon>
        <taxon>Fabaceae</taxon>
        <taxon>Papilionoideae</taxon>
        <taxon>50 kb inversion clade</taxon>
        <taxon>genistoids sensu lato</taxon>
        <taxon>core genistoids</taxon>
        <taxon>Crotalarieae</taxon>
        <taxon>Crotalaria</taxon>
    </lineage>
</organism>